<evidence type="ECO:0000313" key="2">
    <source>
        <dbReference type="EMBL" id="MFA9479576.1"/>
    </source>
</evidence>
<dbReference type="Proteomes" id="UP001575105">
    <property type="component" value="Unassembled WGS sequence"/>
</dbReference>
<evidence type="ECO:0000313" key="3">
    <source>
        <dbReference type="Proteomes" id="UP001575105"/>
    </source>
</evidence>
<dbReference type="Pfam" id="PF05448">
    <property type="entry name" value="AXE1"/>
    <property type="match status" value="1"/>
</dbReference>
<protein>
    <submittedName>
        <fullName evidence="2">Acetylxylan esterase</fullName>
    </submittedName>
</protein>
<dbReference type="InterPro" id="IPR039069">
    <property type="entry name" value="CE7"/>
</dbReference>
<dbReference type="PANTHER" id="PTHR40111:SF1">
    <property type="entry name" value="CEPHALOSPORIN-C DEACETYLASE"/>
    <property type="match status" value="1"/>
</dbReference>
<accession>A0ABV4UA26</accession>
<dbReference type="Gene3D" id="3.40.50.1820">
    <property type="entry name" value="alpha/beta hydrolase"/>
    <property type="match status" value="1"/>
</dbReference>
<name>A0ABV4UA26_9BACT</name>
<dbReference type="RefSeq" id="WP_425346502.1">
    <property type="nucleotide sequence ID" value="NZ_JBGUBD010000010.1"/>
</dbReference>
<dbReference type="PANTHER" id="PTHR40111">
    <property type="entry name" value="CEPHALOSPORIN-C DEACETYLASE"/>
    <property type="match status" value="1"/>
</dbReference>
<reference evidence="2 3" key="1">
    <citation type="submission" date="2024-08" db="EMBL/GenBank/DDBJ databases">
        <title>Whole-genome sequencing of halo(alkali)philic microorganisms from hypersaline lakes.</title>
        <authorList>
            <person name="Sorokin D.Y."/>
            <person name="Merkel A.Y."/>
            <person name="Messina E."/>
            <person name="Yakimov M."/>
        </authorList>
    </citation>
    <scope>NUCLEOTIDE SEQUENCE [LARGE SCALE GENOMIC DNA]</scope>
    <source>
        <strain evidence="2 3">AB-hyl4</strain>
    </source>
</reference>
<proteinExistence type="predicted"/>
<evidence type="ECO:0000259" key="1">
    <source>
        <dbReference type="Pfam" id="PF05448"/>
    </source>
</evidence>
<sequence>MKHDYDFDPTYGYDLDALLQVGAPDAPADFEAFWRETYEQAMAVPPRPTVTQIDQTDRLTVYEVDFDSWGGVRLGGWLTVPREGDVMRGIVFGHGYGGRDKPDLNVPGPPAAVLFPCIRGFHRSAKPDLPSTAARHVIHGIKSRETYLHRGSVADVWAAASALVELYPGAADCLDFIGGSFCGGIGALALPWDDRFRRAALRVPSFGNHPLRVTLPCRGSGEAVRAYIRHHSADAVLDVLAYFDAAVAARWLEKPTLCQCALFDPKVPPPGQFAVYNCLAGARSMLVRKAGHFDYPEQAEEDRMLHEHTAAWFAASDVTSLADARDETSVNER</sequence>
<dbReference type="InterPro" id="IPR008391">
    <property type="entry name" value="AXE1_dom"/>
</dbReference>
<dbReference type="InterPro" id="IPR029058">
    <property type="entry name" value="AB_hydrolase_fold"/>
</dbReference>
<comment type="caution">
    <text evidence="2">The sequence shown here is derived from an EMBL/GenBank/DDBJ whole genome shotgun (WGS) entry which is preliminary data.</text>
</comment>
<dbReference type="SUPFAM" id="SSF53474">
    <property type="entry name" value="alpha/beta-Hydrolases"/>
    <property type="match status" value="1"/>
</dbReference>
<keyword evidence="3" id="KW-1185">Reference proteome</keyword>
<organism evidence="2 3">
    <name type="scientific">Natronomicrosphaera hydrolytica</name>
    <dbReference type="NCBI Taxonomy" id="3242702"/>
    <lineage>
        <taxon>Bacteria</taxon>
        <taxon>Pseudomonadati</taxon>
        <taxon>Planctomycetota</taxon>
        <taxon>Phycisphaerae</taxon>
        <taxon>Phycisphaerales</taxon>
        <taxon>Phycisphaeraceae</taxon>
        <taxon>Natronomicrosphaera</taxon>
    </lineage>
</organism>
<gene>
    <name evidence="2" type="ORF">ACERK3_14905</name>
</gene>
<dbReference type="EMBL" id="JBGUBD010000010">
    <property type="protein sequence ID" value="MFA9479576.1"/>
    <property type="molecule type" value="Genomic_DNA"/>
</dbReference>
<feature type="domain" description="Acetyl xylan esterase" evidence="1">
    <location>
        <begin position="23"/>
        <end position="300"/>
    </location>
</feature>